<protein>
    <submittedName>
        <fullName evidence="2">Uncharacterized protein</fullName>
    </submittedName>
</protein>
<name>A0ABN9X119_9DINO</name>
<comment type="caution">
    <text evidence="2">The sequence shown here is derived from an EMBL/GenBank/DDBJ whole genome shotgun (WGS) entry which is preliminary data.</text>
</comment>
<evidence type="ECO:0000313" key="2">
    <source>
        <dbReference type="EMBL" id="CAK0892863.1"/>
    </source>
</evidence>
<evidence type="ECO:0000256" key="1">
    <source>
        <dbReference type="SAM" id="MobiDB-lite"/>
    </source>
</evidence>
<dbReference type="Proteomes" id="UP001189429">
    <property type="component" value="Unassembled WGS sequence"/>
</dbReference>
<organism evidence="2 3">
    <name type="scientific">Prorocentrum cordatum</name>
    <dbReference type="NCBI Taxonomy" id="2364126"/>
    <lineage>
        <taxon>Eukaryota</taxon>
        <taxon>Sar</taxon>
        <taxon>Alveolata</taxon>
        <taxon>Dinophyceae</taxon>
        <taxon>Prorocentrales</taxon>
        <taxon>Prorocentraceae</taxon>
        <taxon>Prorocentrum</taxon>
    </lineage>
</organism>
<evidence type="ECO:0000313" key="3">
    <source>
        <dbReference type="Proteomes" id="UP001189429"/>
    </source>
</evidence>
<feature type="region of interest" description="Disordered" evidence="1">
    <location>
        <begin position="346"/>
        <end position="377"/>
    </location>
</feature>
<proteinExistence type="predicted"/>
<feature type="compositionally biased region" description="Basic residues" evidence="1">
    <location>
        <begin position="83"/>
        <end position="94"/>
    </location>
</feature>
<gene>
    <name evidence="2" type="ORF">PCOR1329_LOCUS72402</name>
</gene>
<feature type="region of interest" description="Disordered" evidence="1">
    <location>
        <begin position="110"/>
        <end position="135"/>
    </location>
</feature>
<dbReference type="EMBL" id="CAUYUJ010019674">
    <property type="protein sequence ID" value="CAK0892863.1"/>
    <property type="molecule type" value="Genomic_DNA"/>
</dbReference>
<feature type="region of interest" description="Disordered" evidence="1">
    <location>
        <begin position="40"/>
        <end position="97"/>
    </location>
</feature>
<feature type="region of interest" description="Disordered" evidence="1">
    <location>
        <begin position="1"/>
        <end position="23"/>
    </location>
</feature>
<feature type="compositionally biased region" description="Basic residues" evidence="1">
    <location>
        <begin position="346"/>
        <end position="366"/>
    </location>
</feature>
<sequence>DGRDPPQVGCCRAARGGPGPRWPQLFGAGPCGLRLTPREAPTACGEGLESFSEGLLPPGPPPPRGARRGGGAPHMAAPERLLGRGRRGPRRGRGGARPLARWARRLLASETRGPLPGPGGHPWQHPAEAPARHGRCPPTARRVRAGAGAGAGAAVWGSRTGTCSSRIVNDMRKDTFLQEIITKVVRNYGPKAFTALDWWPPDGMATEHFGSLSTHTLERYLVSIPQATAAARAAASAFKKKEVEIEWFECDPDLGERLLDLPPTPSTSRCCRRGTGRCRWARRATCACSWRPPACSGRRVPSSRALPESYEVLPPTATEFFEESTADRCEDRDLGLVGSVFFKRDRTKGRRRAAPRAKRAPKRRPPAPRADDDRVSLDDLNAALF</sequence>
<accession>A0ABN9X119</accession>
<reference evidence="2" key="1">
    <citation type="submission" date="2023-10" db="EMBL/GenBank/DDBJ databases">
        <authorList>
            <person name="Chen Y."/>
            <person name="Shah S."/>
            <person name="Dougan E. K."/>
            <person name="Thang M."/>
            <person name="Chan C."/>
        </authorList>
    </citation>
    <scope>NUCLEOTIDE SEQUENCE [LARGE SCALE GENOMIC DNA]</scope>
</reference>
<keyword evidence="3" id="KW-1185">Reference proteome</keyword>
<feature type="non-terminal residue" evidence="2">
    <location>
        <position position="1"/>
    </location>
</feature>